<evidence type="ECO:0000313" key="3">
    <source>
        <dbReference type="Proteomes" id="UP000007485"/>
    </source>
</evidence>
<dbReference type="STRING" id="985053.VMUT_0165"/>
<dbReference type="HOGENOM" id="CLU_2581611_0_0_2"/>
<gene>
    <name evidence="2" type="ordered locus">VMUT_0165</name>
</gene>
<sequence>MVLETLDTYRLGLRKLGIKLNNDAVTAIVGLIVTIGFMAFIRFIRSINLSLHRDVAGMALFLITALFFLWLLISSIREQR</sequence>
<keyword evidence="3" id="KW-1185">Reference proteome</keyword>
<evidence type="ECO:0000256" key="1">
    <source>
        <dbReference type="SAM" id="Phobius"/>
    </source>
</evidence>
<feature type="transmembrane region" description="Helical" evidence="1">
    <location>
        <begin position="24"/>
        <end position="43"/>
    </location>
</feature>
<dbReference type="RefSeq" id="WP_013603545.1">
    <property type="nucleotide sequence ID" value="NC_015151.1"/>
</dbReference>
<organism evidence="2 3">
    <name type="scientific">Vulcanisaeta moutnovskia (strain 768-28)</name>
    <dbReference type="NCBI Taxonomy" id="985053"/>
    <lineage>
        <taxon>Archaea</taxon>
        <taxon>Thermoproteota</taxon>
        <taxon>Thermoprotei</taxon>
        <taxon>Thermoproteales</taxon>
        <taxon>Thermoproteaceae</taxon>
        <taxon>Vulcanisaeta</taxon>
    </lineage>
</organism>
<dbReference type="GeneID" id="10287817"/>
<feature type="transmembrane region" description="Helical" evidence="1">
    <location>
        <begin position="55"/>
        <end position="73"/>
    </location>
</feature>
<protein>
    <submittedName>
        <fullName evidence="2">Uncharacterized protein</fullName>
    </submittedName>
</protein>
<keyword evidence="1" id="KW-0472">Membrane</keyword>
<dbReference type="Proteomes" id="UP000007485">
    <property type="component" value="Chromosome"/>
</dbReference>
<proteinExistence type="predicted"/>
<keyword evidence="1" id="KW-1133">Transmembrane helix</keyword>
<dbReference type="eggNOG" id="arCOG13805">
    <property type="taxonomic scope" value="Archaea"/>
</dbReference>
<evidence type="ECO:0000313" key="2">
    <source>
        <dbReference type="EMBL" id="ADY00381.1"/>
    </source>
</evidence>
<name>F0QSW0_VULM7</name>
<accession>F0QSW0</accession>
<dbReference type="EMBL" id="CP002529">
    <property type="protein sequence ID" value="ADY00381.1"/>
    <property type="molecule type" value="Genomic_DNA"/>
</dbReference>
<dbReference type="AlphaFoldDB" id="F0QSW0"/>
<dbReference type="KEGG" id="vmo:VMUT_0165"/>
<reference evidence="2 3" key="1">
    <citation type="journal article" date="2011" name="J. Bacteriol.">
        <title>Complete genome sequence of 'Vulcanisaeta moutnovskia' strain 768-28, a novel member of the hyperthermophilic crenarchaeal genus vulcanisaeta.</title>
        <authorList>
            <person name="Gumerov V.M."/>
            <person name="Mardanov A.V."/>
            <person name="Beletsky A.V."/>
            <person name="Prokofeva M.I."/>
            <person name="Bonch-Osmolovskaya E.A."/>
            <person name="Ravin N.V."/>
            <person name="Skryabin K.G."/>
        </authorList>
    </citation>
    <scope>NUCLEOTIDE SEQUENCE [LARGE SCALE GENOMIC DNA]</scope>
    <source>
        <strain evidence="2 3">768-28</strain>
    </source>
</reference>
<keyword evidence="1" id="KW-0812">Transmembrane</keyword>